<proteinExistence type="inferred from homology"/>
<gene>
    <name evidence="3" type="ORF">VNO80_23024</name>
</gene>
<protein>
    <submittedName>
        <fullName evidence="3">Uncharacterized protein</fullName>
    </submittedName>
</protein>
<dbReference type="GO" id="GO:0010150">
    <property type="term" value="P:leaf senescence"/>
    <property type="evidence" value="ECO:0007669"/>
    <property type="project" value="UniProtKB-ARBA"/>
</dbReference>
<keyword evidence="4" id="KW-1185">Reference proteome</keyword>
<dbReference type="EMBL" id="JAYMYR010000008">
    <property type="protein sequence ID" value="KAK7348466.1"/>
    <property type="molecule type" value="Genomic_DNA"/>
</dbReference>
<evidence type="ECO:0000313" key="4">
    <source>
        <dbReference type="Proteomes" id="UP001374584"/>
    </source>
</evidence>
<dbReference type="PANTHER" id="PTHR46525">
    <property type="entry name" value="EMB|CAB72159.1"/>
    <property type="match status" value="1"/>
</dbReference>
<evidence type="ECO:0000313" key="3">
    <source>
        <dbReference type="EMBL" id="KAK7348466.1"/>
    </source>
</evidence>
<dbReference type="InterPro" id="IPR007608">
    <property type="entry name" value="Senescence_reg_S40"/>
</dbReference>
<accession>A0AAN9M601</accession>
<dbReference type="Proteomes" id="UP001374584">
    <property type="component" value="Unassembled WGS sequence"/>
</dbReference>
<organism evidence="3 4">
    <name type="scientific">Phaseolus coccineus</name>
    <name type="common">Scarlet runner bean</name>
    <name type="synonym">Phaseolus multiflorus</name>
    <dbReference type="NCBI Taxonomy" id="3886"/>
    <lineage>
        <taxon>Eukaryota</taxon>
        <taxon>Viridiplantae</taxon>
        <taxon>Streptophyta</taxon>
        <taxon>Embryophyta</taxon>
        <taxon>Tracheophyta</taxon>
        <taxon>Spermatophyta</taxon>
        <taxon>Magnoliopsida</taxon>
        <taxon>eudicotyledons</taxon>
        <taxon>Gunneridae</taxon>
        <taxon>Pentapetalae</taxon>
        <taxon>rosids</taxon>
        <taxon>fabids</taxon>
        <taxon>Fabales</taxon>
        <taxon>Fabaceae</taxon>
        <taxon>Papilionoideae</taxon>
        <taxon>50 kb inversion clade</taxon>
        <taxon>NPAAA clade</taxon>
        <taxon>indigoferoid/millettioid clade</taxon>
        <taxon>Phaseoleae</taxon>
        <taxon>Phaseolus</taxon>
    </lineage>
</organism>
<reference evidence="3 4" key="1">
    <citation type="submission" date="2024-01" db="EMBL/GenBank/DDBJ databases">
        <title>The genomes of 5 underutilized Papilionoideae crops provide insights into root nodulation and disease resistanc.</title>
        <authorList>
            <person name="Jiang F."/>
        </authorList>
    </citation>
    <scope>NUCLEOTIDE SEQUENCE [LARGE SCALE GENOMIC DNA]</scope>
    <source>
        <strain evidence="3">JINMINGXINNONG_FW02</strain>
        <tissue evidence="3">Leaves</tissue>
    </source>
</reference>
<evidence type="ECO:0000256" key="1">
    <source>
        <dbReference type="ARBA" id="ARBA00034773"/>
    </source>
</evidence>
<sequence>MLASAEGSKSTRVGPMAQGPTPAKSNHFLCSGPLLLPTPQSKAHKKLVRKKPTILLSSILNSVHLKDGRVQAQCDCEATWRRLRHDPGALLCQNLTRDCIGCHITALSLIPIPDQLVHFFSKLRAVEEICESSLLTTTHPKRKRGYISTSTATLKAYAKANPGSKQEEAQMAKGRKFPPMARSERFLGTTYSSQGSAADEPSEFREEDVWTTPEDREGDFKASPGQWEPREWPRRRNSREQQVHRHVGGLSLAFENPNGSAGGGGATRIVHHQYRAQHDTVSSSPRGRHHQMATSAPVNVPDWSKILRADSVESLHDMDVAFDDNDSEMVPPHEYLARSRQMAANSVFEGVGRTLKGRDMRRVRDAVWSQTGFDG</sequence>
<dbReference type="AlphaFoldDB" id="A0AAN9M601"/>
<feature type="compositionally biased region" description="Basic and acidic residues" evidence="2">
    <location>
        <begin position="202"/>
        <end position="220"/>
    </location>
</feature>
<evidence type="ECO:0000256" key="2">
    <source>
        <dbReference type="SAM" id="MobiDB-lite"/>
    </source>
</evidence>
<comment type="similarity">
    <text evidence="1">Belongs to the senescence regulator S40 family.</text>
</comment>
<feature type="region of interest" description="Disordered" evidence="2">
    <location>
        <begin position="190"/>
        <end position="239"/>
    </location>
</feature>
<name>A0AAN9M601_PHACN</name>
<dbReference type="Pfam" id="PF04520">
    <property type="entry name" value="Senescence_reg"/>
    <property type="match status" value="1"/>
</dbReference>
<comment type="caution">
    <text evidence="3">The sequence shown here is derived from an EMBL/GenBank/DDBJ whole genome shotgun (WGS) entry which is preliminary data.</text>
</comment>
<feature type="compositionally biased region" description="Basic and acidic residues" evidence="2">
    <location>
        <begin position="228"/>
        <end position="239"/>
    </location>
</feature>
<dbReference type="PANTHER" id="PTHR46525:SF18">
    <property type="entry name" value="SENESCENCE REGULATOR S40"/>
    <property type="match status" value="1"/>
</dbReference>